<keyword evidence="4" id="KW-1185">Reference proteome</keyword>
<feature type="compositionally biased region" description="Pro residues" evidence="1">
    <location>
        <begin position="62"/>
        <end position="81"/>
    </location>
</feature>
<evidence type="ECO:0000256" key="1">
    <source>
        <dbReference type="SAM" id="MobiDB-lite"/>
    </source>
</evidence>
<dbReference type="Proteomes" id="UP000197025">
    <property type="component" value="Unassembled WGS sequence"/>
</dbReference>
<dbReference type="Gene3D" id="3.10.350.10">
    <property type="entry name" value="LysM domain"/>
    <property type="match status" value="2"/>
</dbReference>
<dbReference type="RefSeq" id="WP_088569845.1">
    <property type="nucleotide sequence ID" value="NZ_FYEK01000002.1"/>
</dbReference>
<evidence type="ECO:0000313" key="3">
    <source>
        <dbReference type="EMBL" id="SNB49673.1"/>
    </source>
</evidence>
<dbReference type="Pfam" id="PF01476">
    <property type="entry name" value="LysM"/>
    <property type="match status" value="2"/>
</dbReference>
<dbReference type="CDD" id="cd00118">
    <property type="entry name" value="LysM"/>
    <property type="match status" value="2"/>
</dbReference>
<accession>A0A212PRZ1</accession>
<feature type="domain" description="LysM" evidence="2">
    <location>
        <begin position="113"/>
        <end position="156"/>
    </location>
</feature>
<dbReference type="EMBL" id="FYEK01000002">
    <property type="protein sequence ID" value="SNB49673.1"/>
    <property type="molecule type" value="Genomic_DNA"/>
</dbReference>
<reference evidence="4" key="1">
    <citation type="submission" date="2017-06" db="EMBL/GenBank/DDBJ databases">
        <authorList>
            <person name="Varghese N."/>
            <person name="Submissions S."/>
        </authorList>
    </citation>
    <scope>NUCLEOTIDE SEQUENCE [LARGE SCALE GENOMIC DNA]</scope>
    <source>
        <strain evidence="4">JAD2</strain>
    </source>
</reference>
<feature type="compositionally biased region" description="Low complexity" evidence="1">
    <location>
        <begin position="28"/>
        <end position="40"/>
    </location>
</feature>
<feature type="compositionally biased region" description="Pro residues" evidence="1">
    <location>
        <begin position="221"/>
        <end position="243"/>
    </location>
</feature>
<dbReference type="SMART" id="SM00257">
    <property type="entry name" value="LysM"/>
    <property type="match status" value="2"/>
</dbReference>
<organism evidence="3 4">
    <name type="scientific">Thermoflexus hugenholtzii JAD2</name>
    <dbReference type="NCBI Taxonomy" id="877466"/>
    <lineage>
        <taxon>Bacteria</taxon>
        <taxon>Bacillati</taxon>
        <taxon>Chloroflexota</taxon>
        <taxon>Thermoflexia</taxon>
        <taxon>Thermoflexales</taxon>
        <taxon>Thermoflexaceae</taxon>
        <taxon>Thermoflexus</taxon>
    </lineage>
</organism>
<evidence type="ECO:0000313" key="4">
    <source>
        <dbReference type="Proteomes" id="UP000197025"/>
    </source>
</evidence>
<dbReference type="AlphaFoldDB" id="A0A212PRZ1"/>
<dbReference type="GO" id="GO:0008932">
    <property type="term" value="F:lytic endotransglycosylase activity"/>
    <property type="evidence" value="ECO:0007669"/>
    <property type="project" value="TreeGrafter"/>
</dbReference>
<feature type="region of interest" description="Disordered" evidence="1">
    <location>
        <begin position="28"/>
        <end position="103"/>
    </location>
</feature>
<proteinExistence type="predicted"/>
<dbReference type="PANTHER" id="PTHR33734">
    <property type="entry name" value="LYSM DOMAIN-CONTAINING GPI-ANCHORED PROTEIN 2"/>
    <property type="match status" value="1"/>
</dbReference>
<dbReference type="InParanoid" id="A0A212PRZ1"/>
<feature type="domain" description="LysM" evidence="2">
    <location>
        <begin position="177"/>
        <end position="220"/>
    </location>
</feature>
<dbReference type="InterPro" id="IPR018392">
    <property type="entry name" value="LysM"/>
</dbReference>
<name>A0A212PRZ1_9CHLR</name>
<evidence type="ECO:0000259" key="2">
    <source>
        <dbReference type="PROSITE" id="PS51782"/>
    </source>
</evidence>
<dbReference type="PROSITE" id="PS51782">
    <property type="entry name" value="LYSM"/>
    <property type="match status" value="2"/>
</dbReference>
<gene>
    <name evidence="3" type="ORF">SAMN02746019_00029900</name>
</gene>
<dbReference type="OrthoDB" id="166845at2"/>
<feature type="region of interest" description="Disordered" evidence="1">
    <location>
        <begin position="218"/>
        <end position="243"/>
    </location>
</feature>
<sequence length="243" mass="25281">MRTLLALLGLGILILGALGMAVVEGRPRPAAVPRATRPAAPSLPEGRTATPAEEGLVETVETPPPSPAFFPVPASPSPTPSGTPGEAPMPTLSATPTGTGTLRAPCRPPADWIPYRVQPGDTAYRLATLAGISVSRLLEANCLRHPALFIGQRVYLPVRLPTPTPNPTPCGPPADWVLYTVQPGETLYRLSVRFGVSLSDLMQANCLTTLSLSAGQRLYVPPSPTPTGTPDVTPAPSPTPTAP</sequence>
<dbReference type="SUPFAM" id="SSF54106">
    <property type="entry name" value="LysM domain"/>
    <property type="match status" value="2"/>
</dbReference>
<dbReference type="PANTHER" id="PTHR33734:SF22">
    <property type="entry name" value="MEMBRANE-BOUND LYTIC MUREIN TRANSGLYCOSYLASE D"/>
    <property type="match status" value="1"/>
</dbReference>
<protein>
    <submittedName>
        <fullName evidence="3">LysM repeat-containing protein</fullName>
    </submittedName>
</protein>
<dbReference type="InterPro" id="IPR036779">
    <property type="entry name" value="LysM_dom_sf"/>
</dbReference>